<evidence type="ECO:0000313" key="2">
    <source>
        <dbReference type="EMBL" id="CAH3136316.1"/>
    </source>
</evidence>
<sequence length="592" mass="67394">MADLFCSFWKGLKFYKEFPSIYADMNFDTIPCAFKKRIELKASEDLQVISEQCACKDSGRKNEGSFTETPNVVLEETESNEDLGSLMHKMLVTEKENLHSVAFKTPLSAWQICHFAKQHKGGYQIEPEVATKRISTCGKNEHVFTLPRCHRNLSITKENMDEKSLIERDMVKDARAKSVSYIDDQANRNARDGGKIYNLARTRSASPSPQPGYTFNHSKSTAHYIKSYREQITDDFIRKHIQWRLKENCRSNVKKSPKRTNETKRKALLPAPSFTFYRLRMSKTKNPCDSGYLKVGPCPRMSEQKEHKRMGVKSYNTATSSEKRKTQANSVSTTAVQKVDRKETNSVTKLLKFQNTAPTTQPDDIVRSVNSEANTKDVNKTESRESDLKKVELRVNSRIKDLPRIVPKTVGRANKTKTRHISIHKSFNKRIFDTNVSFVHLNQKLTRKPTFGEKEFLRITTPKPLIRYHSQTPSDFDESLGFSPNKSSEISPSPSLVPSLSGTGLRSQVIAEILMKRERQVVFPKNSKFQACVTPSNYSTSSVETHLRNRKDISPIDSCQNGAEDESQSELSQLRRMPSKPSITRIGPFISG</sequence>
<feature type="region of interest" description="Disordered" evidence="1">
    <location>
        <begin position="540"/>
        <end position="592"/>
    </location>
</feature>
<evidence type="ECO:0000256" key="1">
    <source>
        <dbReference type="SAM" id="MobiDB-lite"/>
    </source>
</evidence>
<dbReference type="Proteomes" id="UP001159405">
    <property type="component" value="Unassembled WGS sequence"/>
</dbReference>
<keyword evidence="3" id="KW-1185">Reference proteome</keyword>
<feature type="compositionally biased region" description="Basic and acidic residues" evidence="1">
    <location>
        <begin position="374"/>
        <end position="386"/>
    </location>
</feature>
<accession>A0ABN8P783</accession>
<feature type="region of interest" description="Disordered" evidence="1">
    <location>
        <begin position="476"/>
        <end position="501"/>
    </location>
</feature>
<proteinExistence type="predicted"/>
<dbReference type="EMBL" id="CALNXK010000057">
    <property type="protein sequence ID" value="CAH3136316.1"/>
    <property type="molecule type" value="Genomic_DNA"/>
</dbReference>
<organism evidence="2 3">
    <name type="scientific">Porites lobata</name>
    <dbReference type="NCBI Taxonomy" id="104759"/>
    <lineage>
        <taxon>Eukaryota</taxon>
        <taxon>Metazoa</taxon>
        <taxon>Cnidaria</taxon>
        <taxon>Anthozoa</taxon>
        <taxon>Hexacorallia</taxon>
        <taxon>Scleractinia</taxon>
        <taxon>Fungiina</taxon>
        <taxon>Poritidae</taxon>
        <taxon>Porites</taxon>
    </lineage>
</organism>
<feature type="compositionally biased region" description="Polar residues" evidence="1">
    <location>
        <begin position="345"/>
        <end position="373"/>
    </location>
</feature>
<feature type="compositionally biased region" description="Polar residues" evidence="1">
    <location>
        <begin position="327"/>
        <end position="336"/>
    </location>
</feature>
<feature type="compositionally biased region" description="Basic and acidic residues" evidence="1">
    <location>
        <begin position="545"/>
        <end position="554"/>
    </location>
</feature>
<feature type="region of interest" description="Disordered" evidence="1">
    <location>
        <begin position="302"/>
        <end position="386"/>
    </location>
</feature>
<feature type="compositionally biased region" description="Low complexity" evidence="1">
    <location>
        <begin position="483"/>
        <end position="501"/>
    </location>
</feature>
<gene>
    <name evidence="2" type="ORF">PLOB_00038391</name>
</gene>
<protein>
    <submittedName>
        <fullName evidence="2">Uncharacterized protein</fullName>
    </submittedName>
</protein>
<reference evidence="2 3" key="1">
    <citation type="submission" date="2022-05" db="EMBL/GenBank/DDBJ databases">
        <authorList>
            <consortium name="Genoscope - CEA"/>
            <person name="William W."/>
        </authorList>
    </citation>
    <scope>NUCLEOTIDE SEQUENCE [LARGE SCALE GENOMIC DNA]</scope>
</reference>
<name>A0ABN8P783_9CNID</name>
<evidence type="ECO:0000313" key="3">
    <source>
        <dbReference type="Proteomes" id="UP001159405"/>
    </source>
</evidence>
<comment type="caution">
    <text evidence="2">The sequence shown here is derived from an EMBL/GenBank/DDBJ whole genome shotgun (WGS) entry which is preliminary data.</text>
</comment>